<name>E6PIR1_9ZZZZ</name>
<accession>E6PIR1</accession>
<protein>
    <submittedName>
        <fullName evidence="1">Uncharacterized protein</fullName>
    </submittedName>
</protein>
<proteinExistence type="predicted"/>
<reference evidence="1" key="1">
    <citation type="submission" date="2009-10" db="EMBL/GenBank/DDBJ databases">
        <title>Diversity of trophic interactions inside an arsenic-rich microbial ecosystem.</title>
        <authorList>
            <person name="Bertin P.N."/>
            <person name="Heinrich-Salmeron A."/>
            <person name="Pelletier E."/>
            <person name="Goulhen-Chollet F."/>
            <person name="Arsene-Ploetze F."/>
            <person name="Gallien S."/>
            <person name="Calteau A."/>
            <person name="Vallenet D."/>
            <person name="Casiot C."/>
            <person name="Chane-Woon-Ming B."/>
            <person name="Giloteaux L."/>
            <person name="Barakat M."/>
            <person name="Bonnefoy V."/>
            <person name="Bruneel O."/>
            <person name="Chandler M."/>
            <person name="Cleiss J."/>
            <person name="Duran R."/>
            <person name="Elbaz-Poulichet F."/>
            <person name="Fonknechten N."/>
            <person name="Lauga B."/>
            <person name="Mornico D."/>
            <person name="Ortet P."/>
            <person name="Schaeffer C."/>
            <person name="Siguier P."/>
            <person name="Alexander Thil Smith A."/>
            <person name="Van Dorsselaer A."/>
            <person name="Weissenbach J."/>
            <person name="Medigue C."/>
            <person name="Le Paslier D."/>
        </authorList>
    </citation>
    <scope>NUCLEOTIDE SEQUENCE</scope>
</reference>
<dbReference type="AlphaFoldDB" id="E6PIR1"/>
<evidence type="ECO:0000313" key="1">
    <source>
        <dbReference type="EMBL" id="CBH76352.1"/>
    </source>
</evidence>
<gene>
    <name evidence="1" type="ORF">CARN1_0832</name>
</gene>
<dbReference type="EMBL" id="CABL01000019">
    <property type="protein sequence ID" value="CBH76352.1"/>
    <property type="molecule type" value="Genomic_DNA"/>
</dbReference>
<comment type="caution">
    <text evidence="1">The sequence shown here is derived from an EMBL/GenBank/DDBJ whole genome shotgun (WGS) entry which is preliminary data.</text>
</comment>
<sequence length="61" mass="6516">MDDTLDLTMGGRLGTTRPGRLPLPKGLLGRLFLFFTLGRSLVFLPHGRGEVIPAPACPPTA</sequence>
<organism evidence="1">
    <name type="scientific">mine drainage metagenome</name>
    <dbReference type="NCBI Taxonomy" id="410659"/>
    <lineage>
        <taxon>unclassified sequences</taxon>
        <taxon>metagenomes</taxon>
        <taxon>ecological metagenomes</taxon>
    </lineage>
</organism>